<dbReference type="GO" id="GO:0009088">
    <property type="term" value="P:threonine biosynthetic process"/>
    <property type="evidence" value="ECO:0007669"/>
    <property type="project" value="TreeGrafter"/>
</dbReference>
<accession>A0A512NPS5</accession>
<dbReference type="Proteomes" id="UP000321058">
    <property type="component" value="Unassembled WGS sequence"/>
</dbReference>
<dbReference type="PANTHER" id="PTHR21064">
    <property type="entry name" value="AMINOGLYCOSIDE PHOSPHOTRANSFERASE DOMAIN-CONTAINING PROTEIN-RELATED"/>
    <property type="match status" value="1"/>
</dbReference>
<evidence type="ECO:0000256" key="1">
    <source>
        <dbReference type="ARBA" id="ARBA00038240"/>
    </source>
</evidence>
<feature type="domain" description="Aminoglycoside phosphotransferase" evidence="2">
    <location>
        <begin position="34"/>
        <end position="278"/>
    </location>
</feature>
<dbReference type="Pfam" id="PF01636">
    <property type="entry name" value="APH"/>
    <property type="match status" value="1"/>
</dbReference>
<sequence length="332" mass="37152">MADGAAADIFAPAANEALRAFPIEPDGLELVSHSENITYRVVDRRDGAAYGLRLHRPWYHTIDELISERDWIRALDDAGIAVQAPMRTRDGQEYASVIIPATGERRFAGLARWTTGRVLAEVLRETTDIGMAARRFEQLGALTASLHDQAAAWQAPATFTRHALDADGLMGDAPHWGPFWDHRGLSEGERRLMLDTRARLHAALAGLDRQPVGYSLIHADMHPGNVLVDGDALTVIDFDDAGWGWHAYDIAVALFYQQRGANFEAFERAYVAGYRSVRRLSEQSLALLPMFRLIRGLAQIGWFHQRPELDRAARLEETKAIVLDQCREFLKS</sequence>
<proteinExistence type="inferred from homology"/>
<comment type="similarity">
    <text evidence="1">Belongs to the pseudomonas-type ThrB family.</text>
</comment>
<dbReference type="GO" id="GO:0004413">
    <property type="term" value="F:homoserine kinase activity"/>
    <property type="evidence" value="ECO:0007669"/>
    <property type="project" value="TreeGrafter"/>
</dbReference>
<name>A0A512NPS5_9HYPH</name>
<dbReference type="InterPro" id="IPR011009">
    <property type="entry name" value="Kinase-like_dom_sf"/>
</dbReference>
<keyword evidence="3" id="KW-0808">Transferase</keyword>
<dbReference type="EMBL" id="BKAJ01000191">
    <property type="protein sequence ID" value="GEP60943.1"/>
    <property type="molecule type" value="Genomic_DNA"/>
</dbReference>
<keyword evidence="4" id="KW-1185">Reference proteome</keyword>
<dbReference type="AlphaFoldDB" id="A0A512NPS5"/>
<protein>
    <submittedName>
        <fullName evidence="3">Homoserine kinase</fullName>
    </submittedName>
</protein>
<organism evidence="3 4">
    <name type="scientific">Reyranella soli</name>
    <dbReference type="NCBI Taxonomy" id="1230389"/>
    <lineage>
        <taxon>Bacteria</taxon>
        <taxon>Pseudomonadati</taxon>
        <taxon>Pseudomonadota</taxon>
        <taxon>Alphaproteobacteria</taxon>
        <taxon>Hyphomicrobiales</taxon>
        <taxon>Reyranellaceae</taxon>
        <taxon>Reyranella</taxon>
    </lineage>
</organism>
<dbReference type="InterPro" id="IPR050249">
    <property type="entry name" value="Pseudomonas-type_ThrB"/>
</dbReference>
<comment type="caution">
    <text evidence="3">The sequence shown here is derived from an EMBL/GenBank/DDBJ whole genome shotgun (WGS) entry which is preliminary data.</text>
</comment>
<keyword evidence="3" id="KW-0418">Kinase</keyword>
<dbReference type="PANTHER" id="PTHR21064:SF6">
    <property type="entry name" value="AMINOGLYCOSIDE PHOSPHOTRANSFERASE DOMAIN-CONTAINING PROTEIN"/>
    <property type="match status" value="1"/>
</dbReference>
<dbReference type="RefSeq" id="WP_147156274.1">
    <property type="nucleotide sequence ID" value="NZ_BKAJ01000191.1"/>
</dbReference>
<dbReference type="OrthoDB" id="241498at2"/>
<gene>
    <name evidence="3" type="ORF">RSO01_81090</name>
</gene>
<evidence type="ECO:0000313" key="4">
    <source>
        <dbReference type="Proteomes" id="UP000321058"/>
    </source>
</evidence>
<dbReference type="InterPro" id="IPR002575">
    <property type="entry name" value="Aminoglycoside_PTrfase"/>
</dbReference>
<dbReference type="SUPFAM" id="SSF56112">
    <property type="entry name" value="Protein kinase-like (PK-like)"/>
    <property type="match status" value="1"/>
</dbReference>
<evidence type="ECO:0000313" key="3">
    <source>
        <dbReference type="EMBL" id="GEP60943.1"/>
    </source>
</evidence>
<reference evidence="3 4" key="1">
    <citation type="submission" date="2019-07" db="EMBL/GenBank/DDBJ databases">
        <title>Whole genome shotgun sequence of Reyranella soli NBRC 108950.</title>
        <authorList>
            <person name="Hosoyama A."/>
            <person name="Uohara A."/>
            <person name="Ohji S."/>
            <person name="Ichikawa N."/>
        </authorList>
    </citation>
    <scope>NUCLEOTIDE SEQUENCE [LARGE SCALE GENOMIC DNA]</scope>
    <source>
        <strain evidence="3 4">NBRC 108950</strain>
    </source>
</reference>
<evidence type="ECO:0000259" key="2">
    <source>
        <dbReference type="Pfam" id="PF01636"/>
    </source>
</evidence>
<dbReference type="Gene3D" id="3.90.1200.10">
    <property type="match status" value="1"/>
</dbReference>